<dbReference type="CDD" id="cd01184">
    <property type="entry name" value="INT_C_like_1"/>
    <property type="match status" value="1"/>
</dbReference>
<dbReference type="GO" id="GO:0015074">
    <property type="term" value="P:DNA integration"/>
    <property type="evidence" value="ECO:0007669"/>
    <property type="project" value="InterPro"/>
</dbReference>
<feature type="domain" description="Tyr recombinase" evidence="3">
    <location>
        <begin position="501"/>
        <end position="643"/>
    </location>
</feature>
<dbReference type="RefSeq" id="WP_082238063.1">
    <property type="nucleotide sequence ID" value="NZ_CP118494.1"/>
</dbReference>
<sequence length="696" mass="78798">MQARLRTQPHLEYRPTGFHWRRRWPGRIRKICDSPEKSFLLFSLRSHVIPDARALAQKLTLLSDVAFAGVTERTMAIAPDIMDRLLVELCRFLIEAADVARETAPARSPDTAAYELACANAAMDSLRTAIATRDRDMARDPLRAVAARLGVTLDEDDPDWRRLAFRALRVMLEAEQENHRRDQGQFETPSAAFQTARPLVDAPHAQKDADDLAACRPAPMGLSHTRYAHPMSPTSGPAASDHGAVTPDGPRASKGPEAAPDAVGTALKQEASVAAAQGTPPCPSITEGAQIYIDLRSKGYKTFKPNEQTNEKAGASWARNTAPNVRSTACLMSRILGDKPYDQITDADLKHAWELIARLPRSYQAKTAKLSPQQAADEADATEKHNQEITRARLRKKGASPGKIESEMLKYRLPRLRTATIYRHMQDHQRICVCMKKQGHVPSNIMEDHIWDSAEYLRRETLEEDNERLTWCGHLDGLFRSPIFQEKLEDVGDPMFWAPLIAVHMGLRSEEILQLYVSDIKIIGDVPCIVLRQGPGQSLKSLAARRTLPIHDNLLKLGFMKLVALRERDEEPRLFPWIERSQSKKTFTETFSKRFTRYRQDHNIYDTQRDFHSLRTSFNHLLIVAECPDTQRRALMGHVERDIGITNYNPHGFSEELLQRRVNSIEVDISMIRPPFEEPRSTNVAHLSDRRQPRPA</sequence>
<dbReference type="Pfam" id="PF00589">
    <property type="entry name" value="Phage_integrase"/>
    <property type="match status" value="1"/>
</dbReference>
<feature type="region of interest" description="Disordered" evidence="2">
    <location>
        <begin position="229"/>
        <end position="260"/>
    </location>
</feature>
<protein>
    <submittedName>
        <fullName evidence="4">Phage integrase family protein</fullName>
    </submittedName>
</protein>
<evidence type="ECO:0000313" key="5">
    <source>
        <dbReference type="Proteomes" id="UP000037046"/>
    </source>
</evidence>
<gene>
    <name evidence="4" type="ORF">ROTO_36980</name>
</gene>
<dbReference type="GO" id="GO:0006310">
    <property type="term" value="P:DNA recombination"/>
    <property type="evidence" value="ECO:0007669"/>
    <property type="project" value="UniProtKB-KW"/>
</dbReference>
<dbReference type="InterPro" id="IPR011010">
    <property type="entry name" value="DNA_brk_join_enz"/>
</dbReference>
<dbReference type="PATRIC" id="fig|74031.6.peg.3804"/>
<dbReference type="InterPro" id="IPR013762">
    <property type="entry name" value="Integrase-like_cat_sf"/>
</dbReference>
<dbReference type="GO" id="GO:0003677">
    <property type="term" value="F:DNA binding"/>
    <property type="evidence" value="ECO:0007669"/>
    <property type="project" value="InterPro"/>
</dbReference>
<proteinExistence type="predicted"/>
<evidence type="ECO:0000259" key="3">
    <source>
        <dbReference type="Pfam" id="PF00589"/>
    </source>
</evidence>
<organism evidence="4 5">
    <name type="scientific">Roseovarius tolerans</name>
    <dbReference type="NCBI Taxonomy" id="74031"/>
    <lineage>
        <taxon>Bacteria</taxon>
        <taxon>Pseudomonadati</taxon>
        <taxon>Pseudomonadota</taxon>
        <taxon>Alphaproteobacteria</taxon>
        <taxon>Rhodobacterales</taxon>
        <taxon>Roseobacteraceae</taxon>
        <taxon>Roseovarius</taxon>
    </lineage>
</organism>
<comment type="caution">
    <text evidence="4">The sequence shown here is derived from an EMBL/GenBank/DDBJ whole genome shotgun (WGS) entry which is preliminary data.</text>
</comment>
<dbReference type="Proteomes" id="UP000037046">
    <property type="component" value="Unassembled WGS sequence"/>
</dbReference>
<evidence type="ECO:0000256" key="1">
    <source>
        <dbReference type="ARBA" id="ARBA00023172"/>
    </source>
</evidence>
<dbReference type="AlphaFoldDB" id="A0A0L6CPS6"/>
<keyword evidence="1" id="KW-0233">DNA recombination</keyword>
<keyword evidence="5" id="KW-1185">Reference proteome</keyword>
<reference evidence="5" key="1">
    <citation type="submission" date="2015-07" db="EMBL/GenBank/DDBJ databases">
        <title>Draft Genome Sequence of Roseovarius tolerans EL-164, a producer of N-Acylated Alanine Methyl Esters (NAMEs).</title>
        <authorList>
            <person name="Voget S."/>
            <person name="Bruns H."/>
            <person name="Wagner-Doebler I."/>
            <person name="Schulz S."/>
            <person name="Daniel R."/>
        </authorList>
    </citation>
    <scope>NUCLEOTIDE SEQUENCE [LARGE SCALE GENOMIC DNA]</scope>
    <source>
        <strain evidence="5">EL-164</strain>
    </source>
</reference>
<name>A0A0L6CPS6_9RHOB</name>
<dbReference type="EMBL" id="LGVV01000112">
    <property type="protein sequence ID" value="KNX39769.1"/>
    <property type="molecule type" value="Genomic_DNA"/>
</dbReference>
<dbReference type="SUPFAM" id="SSF56349">
    <property type="entry name" value="DNA breaking-rejoining enzymes"/>
    <property type="match status" value="1"/>
</dbReference>
<evidence type="ECO:0000256" key="2">
    <source>
        <dbReference type="SAM" id="MobiDB-lite"/>
    </source>
</evidence>
<dbReference type="OrthoDB" id="7222937at2"/>
<dbReference type="InterPro" id="IPR002104">
    <property type="entry name" value="Integrase_catalytic"/>
</dbReference>
<feature type="compositionally biased region" description="Basic and acidic residues" evidence="2">
    <location>
        <begin position="381"/>
        <end position="391"/>
    </location>
</feature>
<feature type="region of interest" description="Disordered" evidence="2">
    <location>
        <begin position="373"/>
        <end position="398"/>
    </location>
</feature>
<accession>A0A0L6CPS6</accession>
<dbReference type="Gene3D" id="1.10.443.10">
    <property type="entry name" value="Intergrase catalytic core"/>
    <property type="match status" value="1"/>
</dbReference>
<evidence type="ECO:0000313" key="4">
    <source>
        <dbReference type="EMBL" id="KNX39769.1"/>
    </source>
</evidence>